<dbReference type="Proteomes" id="UP000424468">
    <property type="component" value="Chromosome"/>
</dbReference>
<reference evidence="5 6" key="1">
    <citation type="submission" date="2019-11" db="EMBL/GenBank/DDBJ databases">
        <title>Complete genome sequence of Spiroplasma tabanidicola TAUS-1 (DSM 22603).</title>
        <authorList>
            <person name="Huang C.-T."/>
            <person name="Lin Y.-C."/>
            <person name="Kuo C.-H."/>
        </authorList>
    </citation>
    <scope>NUCLEOTIDE SEQUENCE [LARGE SCALE GENOMIC DNA]</scope>
    <source>
        <strain evidence="5 6">TAUS-1</strain>
    </source>
</reference>
<name>A0A6I6CAA9_9MOLU</name>
<dbReference type="InterPro" id="IPR011337">
    <property type="entry name" value="DNA_rep_MutH/RE_typeII_Sau3AI"/>
</dbReference>
<dbReference type="OrthoDB" id="3188707at2"/>
<dbReference type="REBASE" id="376980">
    <property type="entry name" value="StaTAUS1ORF4890P"/>
</dbReference>
<keyword evidence="1" id="KW-0540">Nuclease</keyword>
<dbReference type="GO" id="GO:0016787">
    <property type="term" value="F:hydrolase activity"/>
    <property type="evidence" value="ECO:0007669"/>
    <property type="project" value="UniProtKB-KW"/>
</dbReference>
<dbReference type="GO" id="GO:0003677">
    <property type="term" value="F:DNA binding"/>
    <property type="evidence" value="ECO:0007669"/>
    <property type="project" value="InterPro"/>
</dbReference>
<accession>A0A6I6CAA9</accession>
<dbReference type="Pfam" id="PF02976">
    <property type="entry name" value="MutH"/>
    <property type="match status" value="1"/>
</dbReference>
<dbReference type="RefSeq" id="WP_156006228.1">
    <property type="nucleotide sequence ID" value="NZ_CP046276.1"/>
</dbReference>
<dbReference type="EMBL" id="CP046276">
    <property type="protein sequence ID" value="QGS51851.1"/>
    <property type="molecule type" value="Genomic_DNA"/>
</dbReference>
<proteinExistence type="predicted"/>
<sequence>MNNDQSNKLLKIQEILDKARKIIGIKFKDLWDIDFNQKDKGSIGNLIQEKLFNISRNSKKEPDFLDLNIELKVIPVKQTDLANETKTHIYKINNKKYKVAPKERMVLNLINYEILDKETKFEESSLFLKNKITLVIVYLHDFNLPKEEWFVIDAFIYNIKQNEQYEIIKKDWEIIKNKVNDGLAHELSEKDTDLLAACTKGSSANSVRNQPHNKILAKQRAFSFKIPFINSLITQYRDQKEIFELFSEYKKEYKVAYDYNEVISELKKLIGTDLSNYGNWNAFGKSPHRNAFKEYLKLNNNLLFDYLISTDYKIVCKVLKNNKIQEEIGAQHDLNIYDTINNNFYDSEFYSKVVLFKYIVIGINKENKTIESIYEYSFSNDDIETLEKVYELTKDEILRIMNLDQSDRIKPNFIQKGDDLLVHLRPHASKGINVYNKSSLNITRQTWWINKNLFKKIK</sequence>
<dbReference type="GO" id="GO:0004519">
    <property type="term" value="F:endonuclease activity"/>
    <property type="evidence" value="ECO:0007669"/>
    <property type="project" value="UniProtKB-KW"/>
</dbReference>
<evidence type="ECO:0000256" key="2">
    <source>
        <dbReference type="ARBA" id="ARBA00022759"/>
    </source>
</evidence>
<dbReference type="AlphaFoldDB" id="A0A6I6CAA9"/>
<dbReference type="SMART" id="SM00927">
    <property type="entry name" value="MutH"/>
    <property type="match status" value="1"/>
</dbReference>
<dbReference type="KEGG" id="stab:STABA_v1c04880"/>
<evidence type="ECO:0000259" key="4">
    <source>
        <dbReference type="SMART" id="SM00927"/>
    </source>
</evidence>
<evidence type="ECO:0000256" key="3">
    <source>
        <dbReference type="ARBA" id="ARBA00022801"/>
    </source>
</evidence>
<feature type="domain" description="DNA mismatch repair MutH/Type II restriction enzyme Sau3AI" evidence="4">
    <location>
        <begin position="52"/>
        <end position="171"/>
    </location>
</feature>
<dbReference type="Gene3D" id="3.40.600.10">
    <property type="entry name" value="DNA mismatch repair MutH/Restriction endonuclease, type II"/>
    <property type="match status" value="2"/>
</dbReference>
<dbReference type="CDD" id="cd22356">
    <property type="entry name" value="Sau3AI_N-like"/>
    <property type="match status" value="1"/>
</dbReference>
<keyword evidence="2" id="KW-0255">Endonuclease</keyword>
<organism evidence="5 6">
    <name type="scientific">Spiroplasma tabanidicola</name>
    <dbReference type="NCBI Taxonomy" id="324079"/>
    <lineage>
        <taxon>Bacteria</taxon>
        <taxon>Bacillati</taxon>
        <taxon>Mycoplasmatota</taxon>
        <taxon>Mollicutes</taxon>
        <taxon>Entomoplasmatales</taxon>
        <taxon>Spiroplasmataceae</taxon>
        <taxon>Spiroplasma</taxon>
    </lineage>
</organism>
<keyword evidence="6" id="KW-1185">Reference proteome</keyword>
<dbReference type="InterPro" id="IPR037057">
    <property type="entry name" value="DNA_rep_MutH/T2_RE_sf"/>
</dbReference>
<gene>
    <name evidence="5" type="ORF">STABA_v1c04880</name>
</gene>
<protein>
    <recommendedName>
        <fullName evidence="4">DNA mismatch repair MutH/Type II restriction enzyme Sau3AI domain-containing protein</fullName>
    </recommendedName>
</protein>
<dbReference type="SUPFAM" id="SSF52980">
    <property type="entry name" value="Restriction endonuclease-like"/>
    <property type="match status" value="2"/>
</dbReference>
<evidence type="ECO:0000313" key="5">
    <source>
        <dbReference type="EMBL" id="QGS51851.1"/>
    </source>
</evidence>
<keyword evidence="3" id="KW-0378">Hydrolase</keyword>
<evidence type="ECO:0000313" key="6">
    <source>
        <dbReference type="Proteomes" id="UP000424468"/>
    </source>
</evidence>
<evidence type="ECO:0000256" key="1">
    <source>
        <dbReference type="ARBA" id="ARBA00022722"/>
    </source>
</evidence>
<dbReference type="InterPro" id="IPR011335">
    <property type="entry name" value="Restrct_endonuc-II-like"/>
</dbReference>